<reference evidence="2 3" key="1">
    <citation type="submission" date="2024-02" db="EMBL/GenBank/DDBJ databases">
        <title>Bacteria isolated from the canopy kelp, Nereocystis luetkeana.</title>
        <authorList>
            <person name="Pfister C.A."/>
            <person name="Younker I.T."/>
            <person name="Light S.H."/>
        </authorList>
    </citation>
    <scope>NUCLEOTIDE SEQUENCE [LARGE SCALE GENOMIC DNA]</scope>
    <source>
        <strain evidence="2 3">TI.1.05</strain>
    </source>
</reference>
<dbReference type="Proteomes" id="UP001369082">
    <property type="component" value="Unassembled WGS sequence"/>
</dbReference>
<evidence type="ECO:0000313" key="3">
    <source>
        <dbReference type="Proteomes" id="UP001369082"/>
    </source>
</evidence>
<evidence type="ECO:0000259" key="1">
    <source>
        <dbReference type="Pfam" id="PF02541"/>
    </source>
</evidence>
<name>A0ABU9GPE3_9GAMM</name>
<dbReference type="PANTHER" id="PTHR30005">
    <property type="entry name" value="EXOPOLYPHOSPHATASE"/>
    <property type="match status" value="1"/>
</dbReference>
<dbReference type="RefSeq" id="WP_341597196.1">
    <property type="nucleotide sequence ID" value="NZ_JBAKAZ010000016.1"/>
</dbReference>
<dbReference type="InterPro" id="IPR043129">
    <property type="entry name" value="ATPase_NBD"/>
</dbReference>
<dbReference type="InterPro" id="IPR050273">
    <property type="entry name" value="GppA/Ppx_hydrolase"/>
</dbReference>
<organism evidence="2 3">
    <name type="scientific">Psychromonas aquatilis</name>
    <dbReference type="NCBI Taxonomy" id="2005072"/>
    <lineage>
        <taxon>Bacteria</taxon>
        <taxon>Pseudomonadati</taxon>
        <taxon>Pseudomonadota</taxon>
        <taxon>Gammaproteobacteria</taxon>
        <taxon>Alteromonadales</taxon>
        <taxon>Psychromonadaceae</taxon>
        <taxon>Psychromonas</taxon>
    </lineage>
</organism>
<dbReference type="PANTHER" id="PTHR30005:SF0">
    <property type="entry name" value="RETROGRADE REGULATION PROTEIN 2"/>
    <property type="match status" value="1"/>
</dbReference>
<feature type="domain" description="Ppx/GppA phosphatase N-terminal" evidence="1">
    <location>
        <begin position="21"/>
        <end position="295"/>
    </location>
</feature>
<comment type="caution">
    <text evidence="2">The sequence shown here is derived from an EMBL/GenBank/DDBJ whole genome shotgun (WGS) entry which is preliminary data.</text>
</comment>
<gene>
    <name evidence="2" type="ORF">V6256_06145</name>
</gene>
<dbReference type="Pfam" id="PF02541">
    <property type="entry name" value="Ppx-GppA"/>
    <property type="match status" value="1"/>
</dbReference>
<dbReference type="Gene3D" id="3.30.420.150">
    <property type="entry name" value="Exopolyphosphatase. Domain 2"/>
    <property type="match status" value="1"/>
</dbReference>
<sequence>MTAANYTIIDLGSNSFHMLTVTKHDNGFNVVSKHKQKVRLAAGLNGDKELDKATMEKGWACLENFKLLLDQINPVTILITATAALRIAVNSPIFIKKAERILGQPINLISGIQEARTIFKGVSFTEQTDQELLVLDIGGASTELVLGKANNIHVANSLNIGCVTWLSHYFADGLLTEYNFNNAINAAKQVISTVKSQYIEFKWELTLGASGTIQAVNEINQVQQLSQNLSIELLQQIKQQCIQCQTVENINIVGLQNSRKPVFASGLAILIALFESLDIDEMQLSRGALREGLISMMFTGQTDFN</sequence>
<evidence type="ECO:0000313" key="2">
    <source>
        <dbReference type="EMBL" id="MEL0629184.1"/>
    </source>
</evidence>
<proteinExistence type="predicted"/>
<dbReference type="SUPFAM" id="SSF53067">
    <property type="entry name" value="Actin-like ATPase domain"/>
    <property type="match status" value="2"/>
</dbReference>
<dbReference type="InterPro" id="IPR003695">
    <property type="entry name" value="Ppx_GppA_N"/>
</dbReference>
<keyword evidence="3" id="KW-1185">Reference proteome</keyword>
<dbReference type="Gene3D" id="3.30.420.40">
    <property type="match status" value="1"/>
</dbReference>
<accession>A0ABU9GPE3</accession>
<protein>
    <submittedName>
        <fullName evidence="2">Guanosine pentaphosphatase</fullName>
    </submittedName>
</protein>
<dbReference type="EMBL" id="JBAKAZ010000016">
    <property type="protein sequence ID" value="MEL0629184.1"/>
    <property type="molecule type" value="Genomic_DNA"/>
</dbReference>